<proteinExistence type="predicted"/>
<keyword evidence="2" id="KW-0614">Plasmid</keyword>
<dbReference type="PANTHER" id="PTHR33840">
    <property type="match status" value="1"/>
</dbReference>
<geneLocation type="plasmid" evidence="2">
    <name>unnamed1</name>
</geneLocation>
<accession>A0A6B8KKQ3</accession>
<dbReference type="EMBL" id="CP046053">
    <property type="protein sequence ID" value="QGM48312.1"/>
    <property type="molecule type" value="Genomic_DNA"/>
</dbReference>
<dbReference type="KEGG" id="mhey:H2LOC_021035"/>
<dbReference type="AlphaFoldDB" id="A0A6B8KKQ3"/>
<feature type="domain" description="T6SS Phospholipase effector Tle1-like catalytic" evidence="1">
    <location>
        <begin position="39"/>
        <end position="115"/>
    </location>
</feature>
<dbReference type="PANTHER" id="PTHR33840:SF1">
    <property type="entry name" value="TLE1 PHOSPHOLIPASE DOMAIN-CONTAINING PROTEIN"/>
    <property type="match status" value="1"/>
</dbReference>
<dbReference type="InterPro" id="IPR018712">
    <property type="entry name" value="Tle1-like_cat"/>
</dbReference>
<sequence length="152" mass="16779">MIVWAKTLRRRLSQCVNIDTKHLAYSQLADPCDRRFCIVHRYVGYARSANAIDETRADFDRVGWGSAGTVRPRVGVEPHPLLQLWFAGNHSDVGGSYPEVQSRLSDIALQWMIEQAISIPDGLKIGPVFANGNKMQSTGDVGEPPSAATSRN</sequence>
<dbReference type="Proteomes" id="UP000309061">
    <property type="component" value="Plasmid unnamed1"/>
</dbReference>
<dbReference type="Pfam" id="PF09994">
    <property type="entry name" value="T6SS_Tle1-like_cat"/>
    <property type="match status" value="1"/>
</dbReference>
<gene>
    <name evidence="2" type="ORF">H2LOC_021035</name>
</gene>
<reference evidence="2 3" key="1">
    <citation type="submission" date="2019-11" db="EMBL/GenBank/DDBJ databases">
        <title>The genome sequence of Methylocystis heyeri.</title>
        <authorList>
            <person name="Oshkin I.Y."/>
            <person name="Miroshnikov K."/>
            <person name="Dedysh S.N."/>
        </authorList>
    </citation>
    <scope>NUCLEOTIDE SEQUENCE [LARGE SCALE GENOMIC DNA]</scope>
    <source>
        <strain evidence="2 3">H2</strain>
        <plasmid evidence="2 3">unnamed1</plasmid>
    </source>
</reference>
<keyword evidence="3" id="KW-1185">Reference proteome</keyword>
<evidence type="ECO:0000313" key="2">
    <source>
        <dbReference type="EMBL" id="QGM48312.1"/>
    </source>
</evidence>
<evidence type="ECO:0000313" key="3">
    <source>
        <dbReference type="Proteomes" id="UP000309061"/>
    </source>
</evidence>
<dbReference type="OrthoDB" id="4378831at2"/>
<protein>
    <recommendedName>
        <fullName evidence="1">T6SS Phospholipase effector Tle1-like catalytic domain-containing protein</fullName>
    </recommendedName>
</protein>
<evidence type="ECO:0000259" key="1">
    <source>
        <dbReference type="Pfam" id="PF09994"/>
    </source>
</evidence>
<organism evidence="2 3">
    <name type="scientific">Methylocystis heyeri</name>
    <dbReference type="NCBI Taxonomy" id="391905"/>
    <lineage>
        <taxon>Bacteria</taxon>
        <taxon>Pseudomonadati</taxon>
        <taxon>Pseudomonadota</taxon>
        <taxon>Alphaproteobacteria</taxon>
        <taxon>Hyphomicrobiales</taxon>
        <taxon>Methylocystaceae</taxon>
        <taxon>Methylocystis</taxon>
    </lineage>
</organism>
<name>A0A6B8KKQ3_9HYPH</name>